<keyword evidence="2" id="KW-0812">Transmembrane</keyword>
<evidence type="ECO:0000256" key="2">
    <source>
        <dbReference type="SAM" id="Phobius"/>
    </source>
</evidence>
<sequence>MAPYESDDSTPAGEAKDVRDGRRAAARYVVPVAVVGVAAATIGLVPAFAGSGDPDLPKISAQQLIEKIAKSDVQQVSGTVKISTDLGLPDLGGLESSLASGALSQGAGGKGDSAADPSSKLLELASGTHTLRIAADGEDKQKVSLIEKAAEYSVIRDGDDVWAYDSASNEAYHVAGAGEHKSGKATPEDLPVTPKDLAEEALKAADKTTSVTVDGTAQVAGRDAYKLVIRPKQSGTTVGAISIAVDAKTGLPLKFTLTPASGGAAVVDAGFTEVSFAKPAASTFDFTPPKGTKVTEGDDLKADLEDGQKAGLKDGQKAGLKGEYKAGLKVLPKGAEGTAQGTEPKTIGEGWNTIVVLDSGSKGGVPSGSASDGSPVSGFLDSLGDHVTGKFGSGTVFSTRLVNALMTDDGKVYAGAVTKDALVKAANAGK</sequence>
<comment type="caution">
    <text evidence="3">The sequence shown here is derived from an EMBL/GenBank/DDBJ whole genome shotgun (WGS) entry which is preliminary data.</text>
</comment>
<keyword evidence="3" id="KW-0449">Lipoprotein</keyword>
<keyword evidence="2" id="KW-1133">Transmembrane helix</keyword>
<evidence type="ECO:0000313" key="3">
    <source>
        <dbReference type="EMBL" id="MFC3576872.1"/>
    </source>
</evidence>
<dbReference type="PANTHER" id="PTHR37507">
    <property type="entry name" value="SPORULATION PROTEIN YDCC"/>
    <property type="match status" value="1"/>
</dbReference>
<keyword evidence="2" id="KW-0472">Membrane</keyword>
<organism evidence="3 4">
    <name type="scientific">Streptomyces yaanensis</name>
    <dbReference type="NCBI Taxonomy" id="1142239"/>
    <lineage>
        <taxon>Bacteria</taxon>
        <taxon>Bacillati</taxon>
        <taxon>Actinomycetota</taxon>
        <taxon>Actinomycetes</taxon>
        <taxon>Kitasatosporales</taxon>
        <taxon>Streptomycetaceae</taxon>
        <taxon>Streptomyces</taxon>
    </lineage>
</organism>
<protein>
    <submittedName>
        <fullName evidence="3">Outer membrane lipoprotein carrier protein LolA</fullName>
    </submittedName>
</protein>
<feature type="transmembrane region" description="Helical" evidence="2">
    <location>
        <begin position="28"/>
        <end position="49"/>
    </location>
</feature>
<dbReference type="InterPro" id="IPR052944">
    <property type="entry name" value="Sporulation_related"/>
</dbReference>
<dbReference type="RefSeq" id="WP_310763850.1">
    <property type="nucleotide sequence ID" value="NZ_JBHRWR010000021.1"/>
</dbReference>
<keyword evidence="4" id="KW-1185">Reference proteome</keyword>
<feature type="region of interest" description="Disordered" evidence="1">
    <location>
        <begin position="1"/>
        <end position="22"/>
    </location>
</feature>
<name>A0ABV7SIV2_9ACTN</name>
<accession>A0ABV7SIV2</accession>
<proteinExistence type="predicted"/>
<dbReference type="InterPro" id="IPR029046">
    <property type="entry name" value="LolA/LolB/LppX"/>
</dbReference>
<evidence type="ECO:0000256" key="1">
    <source>
        <dbReference type="SAM" id="MobiDB-lite"/>
    </source>
</evidence>
<dbReference type="Proteomes" id="UP001595701">
    <property type="component" value="Unassembled WGS sequence"/>
</dbReference>
<dbReference type="SUPFAM" id="SSF89392">
    <property type="entry name" value="Prokaryotic lipoproteins and lipoprotein localization factors"/>
    <property type="match status" value="1"/>
</dbReference>
<evidence type="ECO:0000313" key="4">
    <source>
        <dbReference type="Proteomes" id="UP001595701"/>
    </source>
</evidence>
<gene>
    <name evidence="3" type="ORF">ACFOZ0_27055</name>
</gene>
<reference evidence="4" key="1">
    <citation type="journal article" date="2019" name="Int. J. Syst. Evol. Microbiol.">
        <title>The Global Catalogue of Microorganisms (GCM) 10K type strain sequencing project: providing services to taxonomists for standard genome sequencing and annotation.</title>
        <authorList>
            <consortium name="The Broad Institute Genomics Platform"/>
            <consortium name="The Broad Institute Genome Sequencing Center for Infectious Disease"/>
            <person name="Wu L."/>
            <person name="Ma J."/>
        </authorList>
    </citation>
    <scope>NUCLEOTIDE SEQUENCE [LARGE SCALE GENOMIC DNA]</scope>
    <source>
        <strain evidence="4">CGMCC 4.7035</strain>
    </source>
</reference>
<dbReference type="EMBL" id="JBHRWR010000021">
    <property type="protein sequence ID" value="MFC3576872.1"/>
    <property type="molecule type" value="Genomic_DNA"/>
</dbReference>
<dbReference type="Gene3D" id="2.50.20.10">
    <property type="entry name" value="Lipoprotein localisation LolA/LolB/LppX"/>
    <property type="match status" value="1"/>
</dbReference>
<dbReference type="PANTHER" id="PTHR37507:SF2">
    <property type="entry name" value="SPORULATION PROTEIN YDCC"/>
    <property type="match status" value="1"/>
</dbReference>